<dbReference type="EMBL" id="LR824013">
    <property type="protein sequence ID" value="CAH0579510.1"/>
    <property type="molecule type" value="Genomic_DNA"/>
</dbReference>
<reference evidence="2" key="1">
    <citation type="submission" date="2021-12" db="EMBL/GenBank/DDBJ databases">
        <authorList>
            <person name="King R."/>
        </authorList>
    </citation>
    <scope>NUCLEOTIDE SEQUENCE</scope>
</reference>
<dbReference type="PANTHER" id="PTHR12042:SF21">
    <property type="entry name" value="ALPHA1,4-GALACTOSYLTRANSFERASE 1-RELATED"/>
    <property type="match status" value="1"/>
</dbReference>
<dbReference type="OrthoDB" id="409543at2759"/>
<dbReference type="InterPro" id="IPR051981">
    <property type="entry name" value="Glycosyltransf_32"/>
</dbReference>
<sequence length="264" mass="29728">MLYCRITGIFTTILSTLILGLYVIINLNTPCYLLNMGDWLPSAEDPGFAPAERSIFFLETSCAGALSVRQACAVEAAARAHPQRQVYVLFSAPVSHYTLRTSCLAHLARLTNVHFRRLHVAQYPKGTLAETILLEALKQSSFPIEHSSNILRMVTLRKWGGIYLDTDMIVTRTLENLPINFFAKENVNGIATGILSIGKDSVGSNLTDVIMRYMQKYFNPQEWSIIGDKVIDYVIEDMCPKLTYSYEYFENPISYCKGKSALLF</sequence>
<keyword evidence="1" id="KW-0472">Membrane</keyword>
<dbReference type="GO" id="GO:0035248">
    <property type="term" value="F:alpha-1,4-N-acetylgalactosaminyltransferase activity"/>
    <property type="evidence" value="ECO:0007669"/>
    <property type="project" value="TreeGrafter"/>
</dbReference>
<protein>
    <recommendedName>
        <fullName evidence="4">Alpha-1,4-N-acetylglucosaminyltransferase</fullName>
    </recommendedName>
</protein>
<evidence type="ECO:0000256" key="1">
    <source>
        <dbReference type="SAM" id="Phobius"/>
    </source>
</evidence>
<dbReference type="GO" id="GO:0016020">
    <property type="term" value="C:membrane"/>
    <property type="evidence" value="ECO:0007669"/>
    <property type="project" value="GOC"/>
</dbReference>
<dbReference type="Gene3D" id="3.90.550.20">
    <property type="match status" value="1"/>
</dbReference>
<dbReference type="SUPFAM" id="SSF53448">
    <property type="entry name" value="Nucleotide-diphospho-sugar transferases"/>
    <property type="match status" value="1"/>
</dbReference>
<organism evidence="2 3">
    <name type="scientific">Chrysodeixis includens</name>
    <name type="common">Soybean looper</name>
    <name type="synonym">Pseudoplusia includens</name>
    <dbReference type="NCBI Taxonomy" id="689277"/>
    <lineage>
        <taxon>Eukaryota</taxon>
        <taxon>Metazoa</taxon>
        <taxon>Ecdysozoa</taxon>
        <taxon>Arthropoda</taxon>
        <taxon>Hexapoda</taxon>
        <taxon>Insecta</taxon>
        <taxon>Pterygota</taxon>
        <taxon>Neoptera</taxon>
        <taxon>Endopterygota</taxon>
        <taxon>Lepidoptera</taxon>
        <taxon>Glossata</taxon>
        <taxon>Ditrysia</taxon>
        <taxon>Noctuoidea</taxon>
        <taxon>Noctuidae</taxon>
        <taxon>Plusiinae</taxon>
        <taxon>Chrysodeixis</taxon>
    </lineage>
</organism>
<dbReference type="Pfam" id="PF04488">
    <property type="entry name" value="Gly_transf_sug"/>
    <property type="match status" value="1"/>
</dbReference>
<dbReference type="InterPro" id="IPR029044">
    <property type="entry name" value="Nucleotide-diphossugar_trans"/>
</dbReference>
<keyword evidence="1" id="KW-1133">Transmembrane helix</keyword>
<evidence type="ECO:0008006" key="4">
    <source>
        <dbReference type="Google" id="ProtNLM"/>
    </source>
</evidence>
<keyword evidence="1" id="KW-0812">Transmembrane</keyword>
<dbReference type="Proteomes" id="UP001154114">
    <property type="component" value="Chromosome 10"/>
</dbReference>
<dbReference type="PANTHER" id="PTHR12042">
    <property type="entry name" value="LACTOSYLCERAMIDE 4-ALPHA-GALACTOSYLTRANSFERASE ALPHA- 1,4-GALACTOSYLTRANSFERASE"/>
    <property type="match status" value="1"/>
</dbReference>
<keyword evidence="3" id="KW-1185">Reference proteome</keyword>
<feature type="transmembrane region" description="Helical" evidence="1">
    <location>
        <begin position="7"/>
        <end position="25"/>
    </location>
</feature>
<evidence type="ECO:0000313" key="2">
    <source>
        <dbReference type="EMBL" id="CAH0579510.1"/>
    </source>
</evidence>
<dbReference type="InterPro" id="IPR007577">
    <property type="entry name" value="GlycoTrfase_DXD_sugar-bd_CS"/>
</dbReference>
<evidence type="ECO:0000313" key="3">
    <source>
        <dbReference type="Proteomes" id="UP001154114"/>
    </source>
</evidence>
<gene>
    <name evidence="2" type="ORF">CINC_LOCUS1267</name>
</gene>
<dbReference type="GO" id="GO:0006688">
    <property type="term" value="P:glycosphingolipid biosynthetic process"/>
    <property type="evidence" value="ECO:0007669"/>
    <property type="project" value="TreeGrafter"/>
</dbReference>
<proteinExistence type="predicted"/>
<name>A0A9P0FPF3_CHRIL</name>
<dbReference type="AlphaFoldDB" id="A0A9P0FPF3"/>
<accession>A0A9P0FPF3</accession>